<reference evidence="4 5" key="1">
    <citation type="journal article" date="2014" name="Curr. Biol.">
        <title>The genome of the clonal raider ant Cerapachys biroi.</title>
        <authorList>
            <person name="Oxley P.R."/>
            <person name="Ji L."/>
            <person name="Fetter-Pruneda I."/>
            <person name="McKenzie S.K."/>
            <person name="Li C."/>
            <person name="Hu H."/>
            <person name="Zhang G."/>
            <person name="Kronauer D.J."/>
        </authorList>
    </citation>
    <scope>NUCLEOTIDE SEQUENCE [LARGE SCALE GENOMIC DNA]</scope>
</reference>
<keyword evidence="2 3" id="KW-0175">Coiled coil</keyword>
<accession>A0A026WTK4</accession>
<name>A0A026WTK4_OOCBI</name>
<evidence type="ECO:0000256" key="1">
    <source>
        <dbReference type="ARBA" id="ARBA00009036"/>
    </source>
</evidence>
<dbReference type="PANTHER" id="PTHR19269">
    <property type="entry name" value="TROPOMYOSIN"/>
    <property type="match status" value="1"/>
</dbReference>
<evidence type="ECO:0000313" key="4">
    <source>
        <dbReference type="EMBL" id="EZA59288.1"/>
    </source>
</evidence>
<evidence type="ECO:0000256" key="3">
    <source>
        <dbReference type="SAM" id="Coils"/>
    </source>
</evidence>
<dbReference type="Gene3D" id="1.20.5.340">
    <property type="match status" value="1"/>
</dbReference>
<gene>
    <name evidence="4" type="ORF">X777_15932</name>
</gene>
<protein>
    <submittedName>
        <fullName evidence="4">Tropomyosin-2</fullName>
    </submittedName>
</protein>
<dbReference type="SUPFAM" id="SSF57997">
    <property type="entry name" value="Tropomyosin"/>
    <property type="match status" value="1"/>
</dbReference>
<dbReference type="FunFam" id="1.20.5.340:FF:000001">
    <property type="entry name" value="Tropomyosin alpha-1 chain isoform 2"/>
    <property type="match status" value="1"/>
</dbReference>
<dbReference type="STRING" id="2015173.A0A026WTK4"/>
<comment type="similarity">
    <text evidence="1">Belongs to the tropomyosin family.</text>
</comment>
<dbReference type="InterPro" id="IPR000533">
    <property type="entry name" value="Tropomyosin"/>
</dbReference>
<keyword evidence="5" id="KW-1185">Reference proteome</keyword>
<proteinExistence type="inferred from homology"/>
<dbReference type="OMA" id="DDARRMC"/>
<dbReference type="AlphaFoldDB" id="A0A026WTK4"/>
<dbReference type="EMBL" id="KK107109">
    <property type="protein sequence ID" value="EZA59288.1"/>
    <property type="molecule type" value="Genomic_DNA"/>
</dbReference>
<organism evidence="4 5">
    <name type="scientific">Ooceraea biroi</name>
    <name type="common">Clonal raider ant</name>
    <name type="synonym">Cerapachys biroi</name>
    <dbReference type="NCBI Taxonomy" id="2015173"/>
    <lineage>
        <taxon>Eukaryota</taxon>
        <taxon>Metazoa</taxon>
        <taxon>Ecdysozoa</taxon>
        <taxon>Arthropoda</taxon>
        <taxon>Hexapoda</taxon>
        <taxon>Insecta</taxon>
        <taxon>Pterygota</taxon>
        <taxon>Neoptera</taxon>
        <taxon>Endopterygota</taxon>
        <taxon>Hymenoptera</taxon>
        <taxon>Apocrita</taxon>
        <taxon>Aculeata</taxon>
        <taxon>Formicoidea</taxon>
        <taxon>Formicidae</taxon>
        <taxon>Dorylinae</taxon>
        <taxon>Ooceraea</taxon>
    </lineage>
</organism>
<sequence length="299" mass="34672">MEAIKKKIAALKLEMDAANEKVEVNETKAKQEDIRADRLNDDLRDLQKRLIQLERDYTVSKANLEQSTADLEHCEKSWSRVLFASLLSITIMCQQAEQDRTVLTKRVQEIEASLTKKEELRLIAQQKLGRATELADDAQRMCNVLTERSRLDEERMEKLMSELKDARLIAEDADAKSDEIARKLQFVEEELEAAEERVKTSEAKIVEREDELFIVQNIVKSLEVSEEKANQRVEDFKLQLKSLKKKLKEAEKRAVAAERKVKTLLKEVDMKEDELREEKEKYKAVCDDMDATFAEMTGY</sequence>
<evidence type="ECO:0000256" key="2">
    <source>
        <dbReference type="ARBA" id="ARBA00023054"/>
    </source>
</evidence>
<feature type="coiled-coil region" evidence="3">
    <location>
        <begin position="1"/>
        <end position="63"/>
    </location>
</feature>
<dbReference type="FunFam" id="1.20.5.170:FF:000001">
    <property type="entry name" value="Tropomyosin alpha-1 chain isoform 1"/>
    <property type="match status" value="1"/>
</dbReference>
<dbReference type="Pfam" id="PF00261">
    <property type="entry name" value="Tropomyosin"/>
    <property type="match status" value="1"/>
</dbReference>
<dbReference type="Gene3D" id="1.20.5.170">
    <property type="match status" value="2"/>
</dbReference>
<evidence type="ECO:0000313" key="5">
    <source>
        <dbReference type="Proteomes" id="UP000053097"/>
    </source>
</evidence>
<feature type="coiled-coil region" evidence="3">
    <location>
        <begin position="156"/>
        <end position="292"/>
    </location>
</feature>
<dbReference type="Proteomes" id="UP000053097">
    <property type="component" value="Unassembled WGS sequence"/>
</dbReference>
<dbReference type="OrthoDB" id="128924at2759"/>
<dbReference type="PRINTS" id="PR00194">
    <property type="entry name" value="TROPOMYOSIN"/>
</dbReference>